<dbReference type="SUPFAM" id="SSF103473">
    <property type="entry name" value="MFS general substrate transporter"/>
    <property type="match status" value="1"/>
</dbReference>
<dbReference type="InterPro" id="IPR053160">
    <property type="entry name" value="MFS_DHA3_Transporter"/>
</dbReference>
<evidence type="ECO:0000256" key="2">
    <source>
        <dbReference type="SAM" id="Phobius"/>
    </source>
</evidence>
<feature type="compositionally biased region" description="Polar residues" evidence="1">
    <location>
        <begin position="430"/>
        <end position="440"/>
    </location>
</feature>
<feature type="transmembrane region" description="Helical" evidence="2">
    <location>
        <begin position="307"/>
        <end position="336"/>
    </location>
</feature>
<evidence type="ECO:0000313" key="3">
    <source>
        <dbReference type="EMBL" id="MBA8823900.1"/>
    </source>
</evidence>
<keyword evidence="2" id="KW-0812">Transmembrane</keyword>
<protein>
    <submittedName>
        <fullName evidence="3">MFS family permease</fullName>
    </submittedName>
</protein>
<keyword evidence="2" id="KW-0472">Membrane</keyword>
<feature type="region of interest" description="Disordered" evidence="1">
    <location>
        <begin position="413"/>
        <end position="440"/>
    </location>
</feature>
<dbReference type="InterPro" id="IPR036259">
    <property type="entry name" value="MFS_trans_sf"/>
</dbReference>
<dbReference type="PANTHER" id="PTHR23530:SF1">
    <property type="entry name" value="PERMEASE, MAJOR FACILITATOR SUPERFAMILY-RELATED"/>
    <property type="match status" value="1"/>
</dbReference>
<dbReference type="PANTHER" id="PTHR23530">
    <property type="entry name" value="TRANSPORT PROTEIN-RELATED"/>
    <property type="match status" value="1"/>
</dbReference>
<feature type="transmembrane region" description="Helical" evidence="2">
    <location>
        <begin position="86"/>
        <end position="112"/>
    </location>
</feature>
<feature type="transmembrane region" description="Helical" evidence="2">
    <location>
        <begin position="237"/>
        <end position="258"/>
    </location>
</feature>
<gene>
    <name evidence="3" type="ORF">FHX42_001229</name>
</gene>
<dbReference type="AlphaFoldDB" id="A0A839DSG4"/>
<dbReference type="CDD" id="cd06174">
    <property type="entry name" value="MFS"/>
    <property type="match status" value="1"/>
</dbReference>
<organism evidence="3 4">
    <name type="scientific">Halosaccharopolyspora lacisalsi</name>
    <dbReference type="NCBI Taxonomy" id="1000566"/>
    <lineage>
        <taxon>Bacteria</taxon>
        <taxon>Bacillati</taxon>
        <taxon>Actinomycetota</taxon>
        <taxon>Actinomycetes</taxon>
        <taxon>Pseudonocardiales</taxon>
        <taxon>Pseudonocardiaceae</taxon>
        <taxon>Halosaccharopolyspora</taxon>
    </lineage>
</organism>
<dbReference type="Proteomes" id="UP000569329">
    <property type="component" value="Unassembled WGS sequence"/>
</dbReference>
<accession>A0A839DSG4</accession>
<evidence type="ECO:0000313" key="4">
    <source>
        <dbReference type="Proteomes" id="UP000569329"/>
    </source>
</evidence>
<keyword evidence="4" id="KW-1185">Reference proteome</keyword>
<sequence length="440" mass="45719">MIARHRSGGYASVAATRRAFLVLTALRWLPTGLLMPTLVLYLTSAGLNLAEVGFVTALQGGMILLLELPTGGLADAWGRCPVLAGAAVASIASIATLLAADTIALFGLAFALQGVYRALDSGPLNSWYVDAALAVDPARNLERDLAQAGSVLYAAVATGSLLASGLTVLDMLPIDPLAAALVAALVCEVLHLAAVLVLLREVRPHRGFAAAHTAIVQAPRVIAASVRLGWSRRSLRLLLAVELSWGAGLCALELLWQPRTQSELAGPQQAWVFGTMSAAAWITGAAGAALLPLLIRILNRRVTWTAALLRIVQGATLVTLGLAWGLAGVIVGYVAFYTVHGAANPAHEALLHRRVTTGHRSTVLSLNSLVMRASSLPAGILFGVLADHSGPSVALVTAGLLLTTAAPLYLLSGEPPANPTQDPSMRHPSTKQASTNPPAD</sequence>
<reference evidence="3 4" key="1">
    <citation type="submission" date="2020-07" db="EMBL/GenBank/DDBJ databases">
        <title>Sequencing the genomes of 1000 actinobacteria strains.</title>
        <authorList>
            <person name="Klenk H.-P."/>
        </authorList>
    </citation>
    <scope>NUCLEOTIDE SEQUENCE [LARGE SCALE GENOMIC DNA]</scope>
    <source>
        <strain evidence="3 4">DSM 45975</strain>
    </source>
</reference>
<proteinExistence type="predicted"/>
<feature type="transmembrane region" description="Helical" evidence="2">
    <location>
        <begin position="20"/>
        <end position="42"/>
    </location>
</feature>
<dbReference type="Gene3D" id="1.20.1250.20">
    <property type="entry name" value="MFS general substrate transporter like domains"/>
    <property type="match status" value="1"/>
</dbReference>
<feature type="transmembrane region" description="Helical" evidence="2">
    <location>
        <begin position="178"/>
        <end position="199"/>
    </location>
</feature>
<feature type="transmembrane region" description="Helical" evidence="2">
    <location>
        <begin position="49"/>
        <end position="66"/>
    </location>
</feature>
<comment type="caution">
    <text evidence="3">The sequence shown here is derived from an EMBL/GenBank/DDBJ whole genome shotgun (WGS) entry which is preliminary data.</text>
</comment>
<feature type="transmembrane region" description="Helical" evidence="2">
    <location>
        <begin position="270"/>
        <end position="295"/>
    </location>
</feature>
<dbReference type="EMBL" id="JACGWZ010000001">
    <property type="protein sequence ID" value="MBA8823900.1"/>
    <property type="molecule type" value="Genomic_DNA"/>
</dbReference>
<name>A0A839DSG4_9PSEU</name>
<feature type="transmembrane region" description="Helical" evidence="2">
    <location>
        <begin position="393"/>
        <end position="411"/>
    </location>
</feature>
<evidence type="ECO:0000256" key="1">
    <source>
        <dbReference type="SAM" id="MobiDB-lite"/>
    </source>
</evidence>
<keyword evidence="2" id="KW-1133">Transmembrane helix</keyword>